<dbReference type="OrthoDB" id="2735536at2759"/>
<dbReference type="PANTHER" id="PTHR10366:SF579">
    <property type="entry name" value="3-BETA HYDROXYSTEROID DEHYDROGENASE_ISOMERASE FAMILY PROTEIN (AFU_ORTHOLOGUE AFUA_3G02250)"/>
    <property type="match status" value="1"/>
</dbReference>
<feature type="non-terminal residue" evidence="4">
    <location>
        <position position="1"/>
    </location>
</feature>
<evidence type="ECO:0000256" key="1">
    <source>
        <dbReference type="ARBA" id="ARBA00023002"/>
    </source>
</evidence>
<dbReference type="AlphaFoldDB" id="A0A9P9ELV4"/>
<feature type="non-terminal residue" evidence="4">
    <location>
        <position position="335"/>
    </location>
</feature>
<comment type="similarity">
    <text evidence="2">Belongs to the NAD(P)-dependent epimerase/dehydratase family. Dihydroflavonol-4-reductase subfamily.</text>
</comment>
<dbReference type="Proteomes" id="UP000717696">
    <property type="component" value="Unassembled WGS sequence"/>
</dbReference>
<evidence type="ECO:0000259" key="3">
    <source>
        <dbReference type="Pfam" id="PF01370"/>
    </source>
</evidence>
<keyword evidence="1" id="KW-0560">Oxidoreductase</keyword>
<dbReference type="Gene3D" id="3.40.50.720">
    <property type="entry name" value="NAD(P)-binding Rossmann-like Domain"/>
    <property type="match status" value="1"/>
</dbReference>
<dbReference type="InterPro" id="IPR001509">
    <property type="entry name" value="Epimerase_deHydtase"/>
</dbReference>
<name>A0A9P9ELV4_9HYPO</name>
<dbReference type="SUPFAM" id="SSF51735">
    <property type="entry name" value="NAD(P)-binding Rossmann-fold domains"/>
    <property type="match status" value="1"/>
</dbReference>
<dbReference type="PANTHER" id="PTHR10366">
    <property type="entry name" value="NAD DEPENDENT EPIMERASE/DEHYDRATASE"/>
    <property type="match status" value="1"/>
</dbReference>
<comment type="caution">
    <text evidence="4">The sequence shown here is derived from an EMBL/GenBank/DDBJ whole genome shotgun (WGS) entry which is preliminary data.</text>
</comment>
<dbReference type="GO" id="GO:0016616">
    <property type="term" value="F:oxidoreductase activity, acting on the CH-OH group of donors, NAD or NADP as acceptor"/>
    <property type="evidence" value="ECO:0007669"/>
    <property type="project" value="TreeGrafter"/>
</dbReference>
<feature type="domain" description="NAD-dependent epimerase/dehydratase" evidence="3">
    <location>
        <begin position="1"/>
        <end position="264"/>
    </location>
</feature>
<protein>
    <submittedName>
        <fullName evidence="4">Dihydroflavonol-4-reductase</fullName>
    </submittedName>
</protein>
<evidence type="ECO:0000313" key="5">
    <source>
        <dbReference type="Proteomes" id="UP000717696"/>
    </source>
</evidence>
<dbReference type="InterPro" id="IPR036291">
    <property type="entry name" value="NAD(P)-bd_dom_sf"/>
</dbReference>
<evidence type="ECO:0000313" key="4">
    <source>
        <dbReference type="EMBL" id="KAH7140200.1"/>
    </source>
</evidence>
<organism evidence="4 5">
    <name type="scientific">Dactylonectria estremocensis</name>
    <dbReference type="NCBI Taxonomy" id="1079267"/>
    <lineage>
        <taxon>Eukaryota</taxon>
        <taxon>Fungi</taxon>
        <taxon>Dikarya</taxon>
        <taxon>Ascomycota</taxon>
        <taxon>Pezizomycotina</taxon>
        <taxon>Sordariomycetes</taxon>
        <taxon>Hypocreomycetidae</taxon>
        <taxon>Hypocreales</taxon>
        <taxon>Nectriaceae</taxon>
        <taxon>Dactylonectria</taxon>
    </lineage>
</organism>
<dbReference type="InterPro" id="IPR050425">
    <property type="entry name" value="NAD(P)_dehydrat-like"/>
</dbReference>
<dbReference type="Pfam" id="PF01370">
    <property type="entry name" value="Epimerase"/>
    <property type="match status" value="1"/>
</dbReference>
<accession>A0A9P9ELV4</accession>
<proteinExistence type="inferred from homology"/>
<reference evidence="4" key="1">
    <citation type="journal article" date="2021" name="Nat. Commun.">
        <title>Genetic determinants of endophytism in the Arabidopsis root mycobiome.</title>
        <authorList>
            <person name="Mesny F."/>
            <person name="Miyauchi S."/>
            <person name="Thiergart T."/>
            <person name="Pickel B."/>
            <person name="Atanasova L."/>
            <person name="Karlsson M."/>
            <person name="Huettel B."/>
            <person name="Barry K.W."/>
            <person name="Haridas S."/>
            <person name="Chen C."/>
            <person name="Bauer D."/>
            <person name="Andreopoulos W."/>
            <person name="Pangilinan J."/>
            <person name="LaButti K."/>
            <person name="Riley R."/>
            <person name="Lipzen A."/>
            <person name="Clum A."/>
            <person name="Drula E."/>
            <person name="Henrissat B."/>
            <person name="Kohler A."/>
            <person name="Grigoriev I.V."/>
            <person name="Martin F.M."/>
            <person name="Hacquard S."/>
        </authorList>
    </citation>
    <scope>NUCLEOTIDE SEQUENCE</scope>
    <source>
        <strain evidence="4">MPI-CAGE-AT-0021</strain>
    </source>
</reference>
<gene>
    <name evidence="4" type="ORF">B0J13DRAFT_637612</name>
</gene>
<keyword evidence="5" id="KW-1185">Reference proteome</keyword>
<dbReference type="EMBL" id="JAGMUU010000013">
    <property type="protein sequence ID" value="KAH7140200.1"/>
    <property type="molecule type" value="Genomic_DNA"/>
</dbReference>
<sequence>VLVTGATGLVGAHVVHCLLRRDFKVRAVVRSKTKAQKMLDSFRELASRLDFYFIDDLTTPGVFQNATKDIDGVIHIASVGRYSTQSQPLNYQVADKENELIIPAIKGVQSVLQASNGTEVRRVVMTSSFGAVLDMARDESTPYTYSSSDWNPITYSEAADPAATPQDAYRGSKVLAEQEAWNFVKTEKPQFDLVTLCPSMIFGPVAGMLSSPQELNESNRMLWKVATEGSSSPLPPARFNFWIDVRDLAEIHVQALINPKAGGKRYIPVSPEKFNYQIVSEIMLQEVPGISKDSVSTGQQSLKHHINLEKADMEKDFPSVKYTALKKTVTDFMSQ</sequence>
<evidence type="ECO:0000256" key="2">
    <source>
        <dbReference type="ARBA" id="ARBA00023445"/>
    </source>
</evidence>